<reference evidence="4 5" key="1">
    <citation type="submission" date="2019-06" db="EMBL/GenBank/DDBJ databases">
        <title>Wine fermentation using esterase from Monascus purpureus.</title>
        <authorList>
            <person name="Geng C."/>
            <person name="Zhang Y."/>
        </authorList>
    </citation>
    <scope>NUCLEOTIDE SEQUENCE [LARGE SCALE GENOMIC DNA]</scope>
    <source>
        <strain evidence="4">HQ1</strain>
    </source>
</reference>
<dbReference type="Gene3D" id="1.10.286.70">
    <property type="entry name" value="Get5 dimerization domain"/>
    <property type="match status" value="1"/>
</dbReference>
<gene>
    <name evidence="4" type="ORF">MPDQ_002312</name>
</gene>
<evidence type="ECO:0008006" key="6">
    <source>
        <dbReference type="Google" id="ProtNLM"/>
    </source>
</evidence>
<evidence type="ECO:0000256" key="1">
    <source>
        <dbReference type="SAM" id="MobiDB-lite"/>
    </source>
</evidence>
<dbReference type="InterPro" id="IPR049256">
    <property type="entry name" value="Get5_C"/>
</dbReference>
<evidence type="ECO:0000313" key="5">
    <source>
        <dbReference type="Proteomes" id="UP000319663"/>
    </source>
</evidence>
<dbReference type="Pfam" id="PF12754">
    <property type="entry name" value="Get5_N"/>
    <property type="match status" value="1"/>
</dbReference>
<keyword evidence="5" id="KW-1185">Reference proteome</keyword>
<evidence type="ECO:0000313" key="4">
    <source>
        <dbReference type="EMBL" id="TQB69129.1"/>
    </source>
</evidence>
<dbReference type="Pfam" id="PF17183">
    <property type="entry name" value="Get5_C"/>
    <property type="match status" value="1"/>
</dbReference>
<protein>
    <recommendedName>
        <fullName evidence="6">Ubiquitin-like domain-containing protein</fullName>
    </recommendedName>
</protein>
<feature type="domain" description="Get5 C-terminal" evidence="3">
    <location>
        <begin position="190"/>
        <end position="231"/>
    </location>
</feature>
<dbReference type="EMBL" id="VIFY01000170">
    <property type="protein sequence ID" value="TQB69129.1"/>
    <property type="molecule type" value="Genomic_DNA"/>
</dbReference>
<evidence type="ECO:0000259" key="2">
    <source>
        <dbReference type="Pfam" id="PF12754"/>
    </source>
</evidence>
<dbReference type="Proteomes" id="UP000319663">
    <property type="component" value="Unassembled WGS sequence"/>
</dbReference>
<dbReference type="InterPro" id="IPR024737">
    <property type="entry name" value="Get5_N"/>
</dbReference>
<name>A0A507QKQ2_MONPU</name>
<accession>A0A507QKQ2</accession>
<feature type="region of interest" description="Disordered" evidence="1">
    <location>
        <begin position="43"/>
        <end position="64"/>
    </location>
</feature>
<comment type="caution">
    <text evidence="4">The sequence shown here is derived from an EMBL/GenBank/DDBJ whole genome shotgun (WGS) entry which is preliminary data.</text>
</comment>
<dbReference type="OrthoDB" id="5366541at2759"/>
<organism evidence="4 5">
    <name type="scientific">Monascus purpureus</name>
    <name type="common">Red mold</name>
    <name type="synonym">Monascus anka</name>
    <dbReference type="NCBI Taxonomy" id="5098"/>
    <lineage>
        <taxon>Eukaryota</taxon>
        <taxon>Fungi</taxon>
        <taxon>Dikarya</taxon>
        <taxon>Ascomycota</taxon>
        <taxon>Pezizomycotina</taxon>
        <taxon>Eurotiomycetes</taxon>
        <taxon>Eurotiomycetidae</taxon>
        <taxon>Eurotiales</taxon>
        <taxon>Aspergillaceae</taxon>
        <taxon>Monascus</taxon>
    </lineage>
</organism>
<sequence>MAELAFTKSFLSLLDSRPVKLRADHVFDPQQVGLRVPYILPRLPPSHPSMPRKTRQHVVPGSSKSITIQLRSTRNPTLELTVANAPLSTTNLDDLKETVRSRVVDGQGNKIAVEKIKLLYKRKPITGKKSVGDILADEPDMLIGGKEVEFGIMIIGAAGARVVEAEEETEEKQKGAEEATKAKEIEGLSLSAEEVLKSEAFWEDLEGFLAQRIKDEDAAKMRSLFETAWVKR</sequence>
<proteinExistence type="predicted"/>
<feature type="domain" description="Get5 N-terminal" evidence="2">
    <location>
        <begin position="6"/>
        <end position="156"/>
    </location>
</feature>
<dbReference type="AlphaFoldDB" id="A0A507QKQ2"/>
<evidence type="ECO:0000259" key="3">
    <source>
        <dbReference type="Pfam" id="PF17183"/>
    </source>
</evidence>